<reference evidence="1" key="1">
    <citation type="submission" date="2023-10" db="EMBL/GenBank/DDBJ databases">
        <authorList>
            <person name="Chen Y."/>
            <person name="Shah S."/>
            <person name="Dougan E. K."/>
            <person name="Thang M."/>
            <person name="Chan C."/>
        </authorList>
    </citation>
    <scope>NUCLEOTIDE SEQUENCE [LARGE SCALE GENOMIC DNA]</scope>
</reference>
<evidence type="ECO:0008006" key="3">
    <source>
        <dbReference type="Google" id="ProtNLM"/>
    </source>
</evidence>
<accession>A0ABN9Y7Q9</accession>
<sequence length="196" mass="20265">VQWLARESRPDVAGSASLLAAALPPPTVADALALIKTCKFLKASPEQRLAIWSLDPASVVFAIASDAGGPSSASRGGAQGAWLITAADSAIWENRRARVSLPAWRSMGIKRAASSTAAAETPAPSGATGEAQRLQVLWMGAVFGGAPRPDWLEKQGPFSIMVARERQLSEAASGPSVAAAIRRGPGRAVGAQSSWL</sequence>
<gene>
    <name evidence="1" type="ORF">PCOR1329_LOCUS83290</name>
</gene>
<proteinExistence type="predicted"/>
<protein>
    <recommendedName>
        <fullName evidence="3">General transcription factor IIH subunit 4</fullName>
    </recommendedName>
</protein>
<keyword evidence="2" id="KW-1185">Reference proteome</keyword>
<name>A0ABN9Y7Q9_9DINO</name>
<comment type="caution">
    <text evidence="1">The sequence shown here is derived from an EMBL/GenBank/DDBJ whole genome shotgun (WGS) entry which is preliminary data.</text>
</comment>
<evidence type="ECO:0000313" key="1">
    <source>
        <dbReference type="EMBL" id="CAK0908679.1"/>
    </source>
</evidence>
<organism evidence="1 2">
    <name type="scientific">Prorocentrum cordatum</name>
    <dbReference type="NCBI Taxonomy" id="2364126"/>
    <lineage>
        <taxon>Eukaryota</taxon>
        <taxon>Sar</taxon>
        <taxon>Alveolata</taxon>
        <taxon>Dinophyceae</taxon>
        <taxon>Prorocentrales</taxon>
        <taxon>Prorocentraceae</taxon>
        <taxon>Prorocentrum</taxon>
    </lineage>
</organism>
<dbReference type="EMBL" id="CAUYUJ010022059">
    <property type="protein sequence ID" value="CAK0908679.1"/>
    <property type="molecule type" value="Genomic_DNA"/>
</dbReference>
<dbReference type="Proteomes" id="UP001189429">
    <property type="component" value="Unassembled WGS sequence"/>
</dbReference>
<evidence type="ECO:0000313" key="2">
    <source>
        <dbReference type="Proteomes" id="UP001189429"/>
    </source>
</evidence>
<feature type="non-terminal residue" evidence="1">
    <location>
        <position position="1"/>
    </location>
</feature>